<name>A0A2P7EC25_9SYNE</name>
<sequence>MESGLITPLALIRTGAAMGVTSVHRLQNVNWRVGCSLWQRVAVETLQPWVADIYDFKHPYIWRELVRAHVLDAAVVSGFDLQICLDDAITENALDIKWDDCLLIPITETKLGLMLPAKLREEPKKWSEIIVPPQQDAPGLAAMVRQQQWQCVHAPKKCKTANDWALWIKAKKLPVIANKLFLAKIKAESKSWYWREWPCESKDQQWLMVLNEKWQKHAELELLLLQLREVFTVFYSNTE</sequence>
<dbReference type="RefSeq" id="WP_133165242.1">
    <property type="nucleotide sequence ID" value="NZ_PXVC01000078.1"/>
</dbReference>
<evidence type="ECO:0008006" key="3">
    <source>
        <dbReference type="Google" id="ProtNLM"/>
    </source>
</evidence>
<dbReference type="Proteomes" id="UP000240206">
    <property type="component" value="Unassembled WGS sequence"/>
</dbReference>
<evidence type="ECO:0000313" key="2">
    <source>
        <dbReference type="Proteomes" id="UP000240206"/>
    </source>
</evidence>
<comment type="caution">
    <text evidence="1">The sequence shown here is derived from an EMBL/GenBank/DDBJ whole genome shotgun (WGS) entry which is preliminary data.</text>
</comment>
<dbReference type="EMBL" id="PXVC01000078">
    <property type="protein sequence ID" value="PSI00754.1"/>
    <property type="molecule type" value="Genomic_DNA"/>
</dbReference>
<proteinExistence type="predicted"/>
<dbReference type="AlphaFoldDB" id="A0A2P7EC25"/>
<keyword evidence="2" id="KW-1185">Reference proteome</keyword>
<organism evidence="1 2">
    <name type="scientific">Synechococcus lacustris str. Tous</name>
    <dbReference type="NCBI Taxonomy" id="1910958"/>
    <lineage>
        <taxon>Bacteria</taxon>
        <taxon>Bacillati</taxon>
        <taxon>Cyanobacteriota</taxon>
        <taxon>Cyanophyceae</taxon>
        <taxon>Synechococcales</taxon>
        <taxon>Synechococcaceae</taxon>
        <taxon>Synechococcus</taxon>
    </lineage>
</organism>
<accession>A0A2P7EC25</accession>
<evidence type="ECO:0000313" key="1">
    <source>
        <dbReference type="EMBL" id="PSI00754.1"/>
    </source>
</evidence>
<gene>
    <name evidence="1" type="ORF">C7K08_11445</name>
</gene>
<protein>
    <recommendedName>
        <fullName evidence="3">LysR substrate-binding domain-containing protein</fullName>
    </recommendedName>
</protein>
<reference evidence="2" key="1">
    <citation type="submission" date="2018-03" db="EMBL/GenBank/DDBJ databases">
        <title>Ecological and genomic features of two cosmopolitan and abundant freshwater picocyanobacteria.</title>
        <authorList>
            <person name="Cabello-Yeves P.J."/>
            <person name="Picazo A."/>
            <person name="Camacho A."/>
            <person name="Callieri C."/>
            <person name="Rosselli R."/>
            <person name="Roda-Garcia J."/>
            <person name="Coutinho F.H."/>
            <person name="Rodriguez-Valera F."/>
        </authorList>
    </citation>
    <scope>NUCLEOTIDE SEQUENCE [LARGE SCALE GENOMIC DNA]</scope>
    <source>
        <strain evidence="2">Tous</strain>
    </source>
</reference>